<evidence type="ECO:0000256" key="5">
    <source>
        <dbReference type="ARBA" id="ARBA00022692"/>
    </source>
</evidence>
<evidence type="ECO:0000256" key="4">
    <source>
        <dbReference type="ARBA" id="ARBA00022547"/>
    </source>
</evidence>
<evidence type="ECO:0000256" key="2">
    <source>
        <dbReference type="ARBA" id="ARBA00006810"/>
    </source>
</evidence>
<dbReference type="InterPro" id="IPR035908">
    <property type="entry name" value="F0_ATP_A_sf"/>
</dbReference>
<dbReference type="RefSeq" id="WP_289831333.1">
    <property type="nucleotide sequence ID" value="NZ_JAUEDK010000039.1"/>
</dbReference>
<dbReference type="SUPFAM" id="SSF81336">
    <property type="entry name" value="F1F0 ATP synthase subunit A"/>
    <property type="match status" value="1"/>
</dbReference>
<keyword evidence="5 11" id="KW-0812">Transmembrane</keyword>
<sequence>MNGLSGNTWFTVAGIGLSETLLLSIALTGLFALLAYVLGRSLSASPGRLQVVAEAALTLMTEAVAEVVPPAAVPRVLPFIATLWLFILAANLLGLVPGLSAPTRDLSVTAALAVLVFLAVHVYGVRAAGWRRYLRHYLQPSPILLPFHLISELTRTLALAVRLFGNMMSLEMAALLVLLVAGFLVPVPLLLLHVIEALVQAYIFGMLALIYIGGALEAASTSESPSPKEPAT</sequence>
<keyword evidence="10 11" id="KW-0066">ATP synthesis</keyword>
<feature type="transmembrane region" description="Helical" evidence="11">
    <location>
        <begin position="201"/>
        <end position="219"/>
    </location>
</feature>
<evidence type="ECO:0000313" key="14">
    <source>
        <dbReference type="Proteomes" id="UP001168540"/>
    </source>
</evidence>
<evidence type="ECO:0000256" key="3">
    <source>
        <dbReference type="ARBA" id="ARBA00022448"/>
    </source>
</evidence>
<dbReference type="NCBIfam" id="TIGR01131">
    <property type="entry name" value="ATP_synt_6_or_A"/>
    <property type="match status" value="1"/>
</dbReference>
<keyword evidence="8 11" id="KW-0406">Ion transport</keyword>
<feature type="transmembrane region" description="Helical" evidence="11">
    <location>
        <begin position="106"/>
        <end position="123"/>
    </location>
</feature>
<dbReference type="EMBL" id="JAUEDK010000039">
    <property type="protein sequence ID" value="MDN0076683.1"/>
    <property type="molecule type" value="Genomic_DNA"/>
</dbReference>
<proteinExistence type="inferred from homology"/>
<name>A0ABT7XSB0_9NEIS</name>
<dbReference type="HAMAP" id="MF_01393">
    <property type="entry name" value="ATP_synth_a_bact"/>
    <property type="match status" value="1"/>
</dbReference>
<evidence type="ECO:0000256" key="11">
    <source>
        <dbReference type="HAMAP-Rule" id="MF_01393"/>
    </source>
</evidence>
<keyword evidence="3 11" id="KW-0813">Transport</keyword>
<evidence type="ECO:0000256" key="9">
    <source>
        <dbReference type="ARBA" id="ARBA00023136"/>
    </source>
</evidence>
<dbReference type="InterPro" id="IPR000568">
    <property type="entry name" value="ATP_synth_F0_asu"/>
</dbReference>
<feature type="transmembrane region" description="Helical" evidence="11">
    <location>
        <begin position="173"/>
        <end position="195"/>
    </location>
</feature>
<dbReference type="Pfam" id="PF00119">
    <property type="entry name" value="ATP-synt_A"/>
    <property type="match status" value="1"/>
</dbReference>
<evidence type="ECO:0000256" key="8">
    <source>
        <dbReference type="ARBA" id="ARBA00023065"/>
    </source>
</evidence>
<dbReference type="NCBIfam" id="NF009954">
    <property type="entry name" value="PRK13420.1"/>
    <property type="match status" value="1"/>
</dbReference>
<dbReference type="CDD" id="cd00310">
    <property type="entry name" value="ATP-synt_Fo_a_6"/>
    <property type="match status" value="1"/>
</dbReference>
<dbReference type="InterPro" id="IPR045082">
    <property type="entry name" value="ATP_syn_F0_a_bact/chloroplast"/>
</dbReference>
<keyword evidence="4 11" id="KW-0138">CF(0)</keyword>
<evidence type="ECO:0000256" key="12">
    <source>
        <dbReference type="RuleBase" id="RU000483"/>
    </source>
</evidence>
<evidence type="ECO:0000256" key="7">
    <source>
        <dbReference type="ARBA" id="ARBA00022989"/>
    </source>
</evidence>
<dbReference type="PANTHER" id="PTHR42823">
    <property type="entry name" value="ATP SYNTHASE SUBUNIT A, CHLOROPLASTIC"/>
    <property type="match status" value="1"/>
</dbReference>
<evidence type="ECO:0000313" key="13">
    <source>
        <dbReference type="EMBL" id="MDN0076683.1"/>
    </source>
</evidence>
<gene>
    <name evidence="11" type="primary">atpB</name>
    <name evidence="13" type="ORF">QU481_17635</name>
</gene>
<dbReference type="Proteomes" id="UP001168540">
    <property type="component" value="Unassembled WGS sequence"/>
</dbReference>
<evidence type="ECO:0000256" key="1">
    <source>
        <dbReference type="ARBA" id="ARBA00004141"/>
    </source>
</evidence>
<dbReference type="InterPro" id="IPR023011">
    <property type="entry name" value="ATP_synth_F0_asu_AS"/>
</dbReference>
<organism evidence="13 14">
    <name type="scientific">Crenobacter oryzisoli</name>
    <dbReference type="NCBI Taxonomy" id="3056844"/>
    <lineage>
        <taxon>Bacteria</taxon>
        <taxon>Pseudomonadati</taxon>
        <taxon>Pseudomonadota</taxon>
        <taxon>Betaproteobacteria</taxon>
        <taxon>Neisseriales</taxon>
        <taxon>Neisseriaceae</taxon>
        <taxon>Crenobacter</taxon>
    </lineage>
</organism>
<feature type="transmembrane region" description="Helical" evidence="11">
    <location>
        <begin position="20"/>
        <end position="39"/>
    </location>
</feature>
<reference evidence="13" key="1">
    <citation type="submission" date="2023-06" db="EMBL/GenBank/DDBJ databases">
        <authorList>
            <person name="Zhang S."/>
        </authorList>
    </citation>
    <scope>NUCLEOTIDE SEQUENCE</scope>
    <source>
        <strain evidence="13">SG2303</strain>
    </source>
</reference>
<comment type="subcellular location">
    <subcellularLocation>
        <location evidence="11 12">Cell membrane</location>
        <topology evidence="11 12">Multi-pass membrane protein</topology>
    </subcellularLocation>
    <subcellularLocation>
        <location evidence="1">Membrane</location>
        <topology evidence="1">Multi-pass membrane protein</topology>
    </subcellularLocation>
</comment>
<comment type="caution">
    <text evidence="13">The sequence shown here is derived from an EMBL/GenBank/DDBJ whole genome shotgun (WGS) entry which is preliminary data.</text>
</comment>
<keyword evidence="7 11" id="KW-1133">Transmembrane helix</keyword>
<keyword evidence="14" id="KW-1185">Reference proteome</keyword>
<protein>
    <recommendedName>
        <fullName evidence="11 12">ATP synthase subunit a</fullName>
    </recommendedName>
    <alternativeName>
        <fullName evidence="11">ATP synthase F0 sector subunit a</fullName>
    </alternativeName>
    <alternativeName>
        <fullName evidence="11">F-ATPase subunit 6</fullName>
    </alternativeName>
</protein>
<dbReference type="PANTHER" id="PTHR42823:SF3">
    <property type="entry name" value="ATP SYNTHASE SUBUNIT A, CHLOROPLASTIC"/>
    <property type="match status" value="1"/>
</dbReference>
<keyword evidence="9 11" id="KW-0472">Membrane</keyword>
<dbReference type="Gene3D" id="1.20.120.220">
    <property type="entry name" value="ATP synthase, F0 complex, subunit A"/>
    <property type="match status" value="1"/>
</dbReference>
<accession>A0ABT7XSB0</accession>
<evidence type="ECO:0000256" key="10">
    <source>
        <dbReference type="ARBA" id="ARBA00023310"/>
    </source>
</evidence>
<dbReference type="PRINTS" id="PR00123">
    <property type="entry name" value="ATPASEA"/>
</dbReference>
<keyword evidence="11" id="KW-1003">Cell membrane</keyword>
<feature type="transmembrane region" description="Helical" evidence="11">
    <location>
        <begin position="79"/>
        <end position="99"/>
    </location>
</feature>
<dbReference type="PROSITE" id="PS00449">
    <property type="entry name" value="ATPASE_A"/>
    <property type="match status" value="1"/>
</dbReference>
<comment type="function">
    <text evidence="11 12">Key component of the proton channel; it plays a direct role in the translocation of protons across the membrane.</text>
</comment>
<evidence type="ECO:0000256" key="6">
    <source>
        <dbReference type="ARBA" id="ARBA00022781"/>
    </source>
</evidence>
<comment type="similarity">
    <text evidence="2 11 12">Belongs to the ATPase A chain family.</text>
</comment>
<keyword evidence="6 11" id="KW-0375">Hydrogen ion transport</keyword>